<dbReference type="RefSeq" id="WP_238678548.1">
    <property type="nucleotide sequence ID" value="NZ_JAKKFD010000017.1"/>
</dbReference>
<dbReference type="Proteomes" id="UP001201629">
    <property type="component" value="Unassembled WGS sequence"/>
</dbReference>
<feature type="compositionally biased region" description="Polar residues" evidence="1">
    <location>
        <begin position="89"/>
        <end position="101"/>
    </location>
</feature>
<dbReference type="EMBL" id="JAKKFD010000017">
    <property type="protein sequence ID" value="MCG5443337.1"/>
    <property type="molecule type" value="Genomic_DNA"/>
</dbReference>
<reference evidence="2 3" key="1">
    <citation type="submission" date="2022-01" db="EMBL/GenBank/DDBJ databases">
        <authorList>
            <person name="Riesco R."/>
            <person name="Trujillo M.E."/>
        </authorList>
    </citation>
    <scope>NUCLEOTIDE SEQUENCE [LARGE SCALE GENOMIC DNA]</scope>
    <source>
        <strain evidence="2 3">NIE79</strain>
    </source>
</reference>
<evidence type="ECO:0000256" key="1">
    <source>
        <dbReference type="SAM" id="MobiDB-lite"/>
    </source>
</evidence>
<feature type="region of interest" description="Disordered" evidence="1">
    <location>
        <begin position="76"/>
        <end position="101"/>
    </location>
</feature>
<accession>A0ABS9N085</accession>
<organism evidence="2 3">
    <name type="scientific">Micromonospora trifolii</name>
    <dbReference type="NCBI Taxonomy" id="2911208"/>
    <lineage>
        <taxon>Bacteria</taxon>
        <taxon>Bacillati</taxon>
        <taxon>Actinomycetota</taxon>
        <taxon>Actinomycetes</taxon>
        <taxon>Micromonosporales</taxon>
        <taxon>Micromonosporaceae</taxon>
        <taxon>Micromonospora</taxon>
    </lineage>
</organism>
<comment type="caution">
    <text evidence="2">The sequence shown here is derived from an EMBL/GenBank/DDBJ whole genome shotgun (WGS) entry which is preliminary data.</text>
</comment>
<gene>
    <name evidence="2" type="ORF">NIE79_001139</name>
</gene>
<protein>
    <submittedName>
        <fullName evidence="2">Uncharacterized protein</fullName>
    </submittedName>
</protein>
<proteinExistence type="predicted"/>
<sequence length="101" mass="11013">MLIDDLSYPATEVRVARIAHPLGLEDRIGKAVRVAGRGLAEPNVLFRGQAKAQLDAQLVEDALDFRVPVITLAHEGQRGDSRRQWPILTRTNPGDTLSGSS</sequence>
<evidence type="ECO:0000313" key="3">
    <source>
        <dbReference type="Proteomes" id="UP001201629"/>
    </source>
</evidence>
<keyword evidence="3" id="KW-1185">Reference proteome</keyword>
<name>A0ABS9N085_9ACTN</name>
<evidence type="ECO:0000313" key="2">
    <source>
        <dbReference type="EMBL" id="MCG5443337.1"/>
    </source>
</evidence>